<dbReference type="Proteomes" id="UP000199225">
    <property type="component" value="Unassembled WGS sequence"/>
</dbReference>
<dbReference type="PANTHER" id="PTHR32309:SF13">
    <property type="entry name" value="FERRIC ENTEROBACTIN TRANSPORT PROTEIN FEPE"/>
    <property type="match status" value="1"/>
</dbReference>
<keyword evidence="6 7" id="KW-0472">Membrane</keyword>
<evidence type="ECO:0000256" key="2">
    <source>
        <dbReference type="ARBA" id="ARBA00006683"/>
    </source>
</evidence>
<comment type="similarity">
    <text evidence="2">Belongs to the CpsC/CapA family.</text>
</comment>
<dbReference type="STRING" id="86666.SAMN04490247_1365"/>
<evidence type="ECO:0000256" key="6">
    <source>
        <dbReference type="ARBA" id="ARBA00023136"/>
    </source>
</evidence>
<keyword evidence="10" id="KW-1185">Reference proteome</keyword>
<dbReference type="AlphaFoldDB" id="A0A1G8SD41"/>
<dbReference type="Pfam" id="PF02706">
    <property type="entry name" value="Wzz"/>
    <property type="match status" value="1"/>
</dbReference>
<dbReference type="GO" id="GO:0005886">
    <property type="term" value="C:plasma membrane"/>
    <property type="evidence" value="ECO:0007669"/>
    <property type="project" value="UniProtKB-SubCell"/>
</dbReference>
<accession>A0A1G8SD41</accession>
<evidence type="ECO:0000256" key="1">
    <source>
        <dbReference type="ARBA" id="ARBA00004651"/>
    </source>
</evidence>
<evidence type="ECO:0000313" key="10">
    <source>
        <dbReference type="Proteomes" id="UP000199225"/>
    </source>
</evidence>
<dbReference type="EMBL" id="FNEV01000003">
    <property type="protein sequence ID" value="SDJ26600.1"/>
    <property type="molecule type" value="Genomic_DNA"/>
</dbReference>
<evidence type="ECO:0000313" key="9">
    <source>
        <dbReference type="EMBL" id="SDJ26600.1"/>
    </source>
</evidence>
<reference evidence="10" key="1">
    <citation type="submission" date="2016-10" db="EMBL/GenBank/DDBJ databases">
        <authorList>
            <person name="Varghese N."/>
            <person name="Submissions S."/>
        </authorList>
    </citation>
    <scope>NUCLEOTIDE SEQUENCE [LARGE SCALE GENOMIC DNA]</scope>
    <source>
        <strain evidence="10">DSM 4771</strain>
    </source>
</reference>
<feature type="transmembrane region" description="Helical" evidence="7">
    <location>
        <begin position="167"/>
        <end position="188"/>
    </location>
</feature>
<name>A0A1G8SD41_9BACI</name>
<dbReference type="InterPro" id="IPR003856">
    <property type="entry name" value="LPS_length_determ_N"/>
</dbReference>
<keyword evidence="3" id="KW-1003">Cell membrane</keyword>
<evidence type="ECO:0000256" key="7">
    <source>
        <dbReference type="SAM" id="Phobius"/>
    </source>
</evidence>
<dbReference type="RefSeq" id="WP_093193119.1">
    <property type="nucleotide sequence ID" value="NZ_FNEV01000003.1"/>
</dbReference>
<organism evidence="9 10">
    <name type="scientific">Salimicrobium halophilum</name>
    <dbReference type="NCBI Taxonomy" id="86666"/>
    <lineage>
        <taxon>Bacteria</taxon>
        <taxon>Bacillati</taxon>
        <taxon>Bacillota</taxon>
        <taxon>Bacilli</taxon>
        <taxon>Bacillales</taxon>
        <taxon>Bacillaceae</taxon>
        <taxon>Salimicrobium</taxon>
    </lineage>
</organism>
<evidence type="ECO:0000259" key="8">
    <source>
        <dbReference type="Pfam" id="PF02706"/>
    </source>
</evidence>
<evidence type="ECO:0000256" key="3">
    <source>
        <dbReference type="ARBA" id="ARBA00022475"/>
    </source>
</evidence>
<keyword evidence="4 7" id="KW-0812">Transmembrane</keyword>
<feature type="domain" description="Polysaccharide chain length determinant N-terminal" evidence="8">
    <location>
        <begin position="4"/>
        <end position="90"/>
    </location>
</feature>
<gene>
    <name evidence="9" type="ORF">SAMN04490247_1365</name>
</gene>
<sequence>MNERMDVHNFISTLKRRYITILAVMISMLMLSVVVSFYVMKPTYEGNENIVIGSLNTNESYSETQQLNMLLASTIDFIKSPSVLSVVTRESGLSYEEINDKMIIRNTKDSQIINVIVRDQDPVRAEQVAGLIATTTVDKMNSLFGVADIVVLNNPEDNSQVQQVGGFVLNIGIGIVVGLLAGIGVAMFRDHMDDSLQSSKEIETLIGVPLLGEIDMKKKRKGRFRTPRIEVEKEEDIGVIEGEKRGEISV</sequence>
<dbReference type="PANTHER" id="PTHR32309">
    <property type="entry name" value="TYROSINE-PROTEIN KINASE"/>
    <property type="match status" value="1"/>
</dbReference>
<feature type="transmembrane region" description="Helical" evidence="7">
    <location>
        <begin position="21"/>
        <end position="40"/>
    </location>
</feature>
<protein>
    <submittedName>
        <fullName evidence="9">Capsular polysaccharide biosynthesis protein</fullName>
    </submittedName>
</protein>
<comment type="subcellular location">
    <subcellularLocation>
        <location evidence="1">Cell membrane</location>
        <topology evidence="1">Multi-pass membrane protein</topology>
    </subcellularLocation>
</comment>
<dbReference type="GO" id="GO:0004713">
    <property type="term" value="F:protein tyrosine kinase activity"/>
    <property type="evidence" value="ECO:0007669"/>
    <property type="project" value="TreeGrafter"/>
</dbReference>
<dbReference type="InterPro" id="IPR050445">
    <property type="entry name" value="Bact_polysacc_biosynth/exp"/>
</dbReference>
<evidence type="ECO:0000256" key="5">
    <source>
        <dbReference type="ARBA" id="ARBA00022989"/>
    </source>
</evidence>
<keyword evidence="5 7" id="KW-1133">Transmembrane helix</keyword>
<proteinExistence type="inferred from homology"/>
<evidence type="ECO:0000256" key="4">
    <source>
        <dbReference type="ARBA" id="ARBA00022692"/>
    </source>
</evidence>
<dbReference type="OrthoDB" id="2854392at2"/>